<reference evidence="2 3" key="1">
    <citation type="journal article" date="2016" name="Genome Announc.">
        <title>Genome Sequences of Pseudomonas oryzihabitans Phage POR1 and Pseudomonas aeruginosa Phage PAE1.</title>
        <authorList>
            <person name="Dyson Z.A."/>
            <person name="Seviour R.J."/>
            <person name="Tucci J."/>
            <person name="Petrovski S."/>
        </authorList>
    </citation>
    <scope>NUCLEOTIDE SEQUENCE [LARGE SCALE GENOMIC DNA]</scope>
</reference>
<name>A0A0N9ERA6_9CAUD</name>
<dbReference type="EMBL" id="KT734862">
    <property type="protein sequence ID" value="ALF51514.1"/>
    <property type="molecule type" value="Genomic_DNA"/>
</dbReference>
<dbReference type="OrthoDB" id="20027at10239"/>
<gene>
    <name evidence="2" type="ORF">PAE1_14</name>
</gene>
<organism evidence="2 3">
    <name type="scientific">Pseudomonas phage PAE1</name>
    <dbReference type="NCBI Taxonomy" id="1718273"/>
    <lineage>
        <taxon>Viruses</taxon>
        <taxon>Duplodnaviria</taxon>
        <taxon>Heunggongvirae</taxon>
        <taxon>Uroviricota</taxon>
        <taxon>Caudoviricetes</taxon>
        <taxon>Mesyanzhinovviridae</taxon>
        <taxon>Rabinowitzvirinae</taxon>
        <taxon>Yuavirus</taxon>
        <taxon>Yuavirus PAE1</taxon>
        <taxon>Pseudomonas virus PAE1</taxon>
    </lineage>
</organism>
<keyword evidence="1" id="KW-0472">Membrane</keyword>
<evidence type="ECO:0000313" key="2">
    <source>
        <dbReference type="EMBL" id="ALF51514.1"/>
    </source>
</evidence>
<sequence length="111" mass="11999">MNIAVTRFLARLRKRLAPFFDMTAWVLLIASIVPLLLIDPAMVVTLAQWTAFALALAGITVVITRVVLPQVDLSEWLAHAREGSVAGGLVVLAVALTVCFTFLGLVLWAKA</sequence>
<keyword evidence="3" id="KW-1185">Reference proteome</keyword>
<dbReference type="GeneID" id="26642043"/>
<evidence type="ECO:0000313" key="3">
    <source>
        <dbReference type="Proteomes" id="UP000204629"/>
    </source>
</evidence>
<evidence type="ECO:0000256" key="1">
    <source>
        <dbReference type="SAM" id="Phobius"/>
    </source>
</evidence>
<dbReference type="RefSeq" id="YP_009215705.1">
    <property type="nucleotide sequence ID" value="NC_028980.1"/>
</dbReference>
<feature type="transmembrane region" description="Helical" evidence="1">
    <location>
        <begin position="89"/>
        <end position="109"/>
    </location>
</feature>
<accession>A0A0N9ERA6</accession>
<protein>
    <submittedName>
        <fullName evidence="2">Putative holin</fullName>
    </submittedName>
</protein>
<dbReference type="KEGG" id="vg:26642043"/>
<keyword evidence="1" id="KW-0812">Transmembrane</keyword>
<feature type="transmembrane region" description="Helical" evidence="1">
    <location>
        <begin position="49"/>
        <end position="68"/>
    </location>
</feature>
<keyword evidence="1" id="KW-1133">Transmembrane helix</keyword>
<proteinExistence type="predicted"/>
<feature type="transmembrane region" description="Helical" evidence="1">
    <location>
        <begin position="16"/>
        <end position="37"/>
    </location>
</feature>
<dbReference type="Proteomes" id="UP000204629">
    <property type="component" value="Segment"/>
</dbReference>